<dbReference type="Gene3D" id="3.40.50.450">
    <property type="match status" value="1"/>
</dbReference>
<organism evidence="11 12">
    <name type="scientific">Xylaria multiplex</name>
    <dbReference type="NCBI Taxonomy" id="323545"/>
    <lineage>
        <taxon>Eukaryota</taxon>
        <taxon>Fungi</taxon>
        <taxon>Dikarya</taxon>
        <taxon>Ascomycota</taxon>
        <taxon>Pezizomycotina</taxon>
        <taxon>Sordariomycetes</taxon>
        <taxon>Xylariomycetidae</taxon>
        <taxon>Xylariales</taxon>
        <taxon>Xylariaceae</taxon>
        <taxon>Xylaria</taxon>
    </lineage>
</organism>
<feature type="region of interest" description="Disordered" evidence="9">
    <location>
        <begin position="1"/>
        <end position="37"/>
    </location>
</feature>
<dbReference type="Pfam" id="PF15891">
    <property type="entry name" value="Nuc_deoxyri_tr2"/>
    <property type="match status" value="1"/>
</dbReference>
<dbReference type="InParanoid" id="A0A7C8IGP2"/>
<evidence type="ECO:0000256" key="9">
    <source>
        <dbReference type="SAM" id="MobiDB-lite"/>
    </source>
</evidence>
<feature type="transmembrane region" description="Helical" evidence="10">
    <location>
        <begin position="645"/>
        <end position="663"/>
    </location>
</feature>
<keyword evidence="3" id="KW-0813">Transport</keyword>
<evidence type="ECO:0000313" key="11">
    <source>
        <dbReference type="EMBL" id="KAF2963229.1"/>
    </source>
</evidence>
<feature type="transmembrane region" description="Helical" evidence="10">
    <location>
        <begin position="219"/>
        <end position="240"/>
    </location>
</feature>
<feature type="transmembrane region" description="Helical" evidence="10">
    <location>
        <begin position="328"/>
        <end position="350"/>
    </location>
</feature>
<evidence type="ECO:0000256" key="3">
    <source>
        <dbReference type="ARBA" id="ARBA00022448"/>
    </source>
</evidence>
<dbReference type="Proteomes" id="UP000481858">
    <property type="component" value="Unassembled WGS sequence"/>
</dbReference>
<keyword evidence="8 10" id="KW-0472">Membrane</keyword>
<comment type="caution">
    <text evidence="11">The sequence shown here is derived from an EMBL/GenBank/DDBJ whole genome shotgun (WGS) entry which is preliminary data.</text>
</comment>
<dbReference type="PANTHER" id="PTHR22601">
    <property type="entry name" value="ISP4 LIKE PROTEIN"/>
    <property type="match status" value="1"/>
</dbReference>
<dbReference type="GO" id="GO:0035673">
    <property type="term" value="F:oligopeptide transmembrane transporter activity"/>
    <property type="evidence" value="ECO:0007669"/>
    <property type="project" value="InterPro"/>
</dbReference>
<keyword evidence="4 10" id="KW-0812">Transmembrane</keyword>
<comment type="similarity">
    <text evidence="2">Belongs to the oligopeptide OPT transporter family.</text>
</comment>
<proteinExistence type="inferred from homology"/>
<keyword evidence="5" id="KW-0571">Peptide transport</keyword>
<dbReference type="InterPro" id="IPR004813">
    <property type="entry name" value="OPT"/>
</dbReference>
<dbReference type="NCBIfam" id="TIGR00728">
    <property type="entry name" value="OPT_sfam"/>
    <property type="match status" value="2"/>
</dbReference>
<dbReference type="GO" id="GO:0015031">
    <property type="term" value="P:protein transport"/>
    <property type="evidence" value="ECO:0007669"/>
    <property type="project" value="UniProtKB-KW"/>
</dbReference>
<name>A0A7C8IGP2_9PEZI</name>
<feature type="compositionally biased region" description="Basic and acidic residues" evidence="9">
    <location>
        <begin position="11"/>
        <end position="34"/>
    </location>
</feature>
<evidence type="ECO:0000256" key="7">
    <source>
        <dbReference type="ARBA" id="ARBA00022989"/>
    </source>
</evidence>
<feature type="transmembrane region" description="Helical" evidence="10">
    <location>
        <begin position="563"/>
        <end position="587"/>
    </location>
</feature>
<dbReference type="OrthoDB" id="9986677at2759"/>
<feature type="transmembrane region" description="Helical" evidence="10">
    <location>
        <begin position="362"/>
        <end position="387"/>
    </location>
</feature>
<keyword evidence="6" id="KW-0653">Protein transport</keyword>
<evidence type="ECO:0000256" key="8">
    <source>
        <dbReference type="ARBA" id="ARBA00023136"/>
    </source>
</evidence>
<dbReference type="InterPro" id="IPR004648">
    <property type="entry name" value="Oligpept_transpt"/>
</dbReference>
<comment type="subcellular location">
    <subcellularLocation>
        <location evidence="1">Membrane</location>
        <topology evidence="1">Multi-pass membrane protein</topology>
    </subcellularLocation>
</comment>
<gene>
    <name evidence="11" type="ORF">GQX73_g10350</name>
</gene>
<accession>A0A7C8IGP2</accession>
<feature type="transmembrane region" description="Helical" evidence="10">
    <location>
        <begin position="286"/>
        <end position="308"/>
    </location>
</feature>
<evidence type="ECO:0000256" key="5">
    <source>
        <dbReference type="ARBA" id="ARBA00022856"/>
    </source>
</evidence>
<dbReference type="AlphaFoldDB" id="A0A7C8IGP2"/>
<feature type="transmembrane region" description="Helical" evidence="10">
    <location>
        <begin position="113"/>
        <end position="131"/>
    </location>
</feature>
<protein>
    <recommendedName>
        <fullName evidence="13">OPT family small oligopeptide transporter</fullName>
    </recommendedName>
</protein>
<feature type="transmembrane region" description="Helical" evidence="10">
    <location>
        <begin position="137"/>
        <end position="158"/>
    </location>
</feature>
<evidence type="ECO:0000256" key="10">
    <source>
        <dbReference type="SAM" id="Phobius"/>
    </source>
</evidence>
<evidence type="ECO:0008006" key="13">
    <source>
        <dbReference type="Google" id="ProtNLM"/>
    </source>
</evidence>
<dbReference type="Pfam" id="PF03169">
    <property type="entry name" value="OPT"/>
    <property type="match status" value="1"/>
</dbReference>
<feature type="transmembrane region" description="Helical" evidence="10">
    <location>
        <begin position="720"/>
        <end position="742"/>
    </location>
</feature>
<feature type="transmembrane region" description="Helical" evidence="10">
    <location>
        <begin position="435"/>
        <end position="455"/>
    </location>
</feature>
<dbReference type="NCBIfam" id="TIGR00727">
    <property type="entry name" value="ISP4_OPT"/>
    <property type="match status" value="1"/>
</dbReference>
<dbReference type="EMBL" id="WUBL01000222">
    <property type="protein sequence ID" value="KAF2963229.1"/>
    <property type="molecule type" value="Genomic_DNA"/>
</dbReference>
<evidence type="ECO:0000256" key="4">
    <source>
        <dbReference type="ARBA" id="ARBA00022692"/>
    </source>
</evidence>
<sequence length="950" mass="105987">MRVPFRSAKSAQDERSNLAEGNRPSETRGVRKTQETVGIGEVAADLEKIKQAHQWDPNPSKEKIDPVGSVVEGGDMKEMTEVDMLFTEDSPYEEVRAAVRNVDGGEVANTVRAWIIGMFFVTIASGANMFLSMRSPAINFPSIVVLLLSYPLGCLWAATMPTRVFDTFGVKWTLNTGPFTIKEHVVVTLMANVSISYAYSTDALLALQGKPFYDVNFGWGFALIFTLSSQLIGISIAGMFRRFLVWPSALMWPNQFSKTSLFHALHDTSKNDERDANGWRISQYRYFFYVVAGMFVYYWIPGVIWQGLSVFAFVTWIRPNNVVLNQLFGGYTGLSLIPITFDWTYVTAYLDDPLLAPTHSHINTLLGLFLLVIIPTIAITYSGALYADYLPMVTSQTYDNTQSPYTVRNILGDHFTFDLEKYKNYSPLFLSPTLALNYGLSFAALTAALVHTGLYHGKEIWYRFKAARNQEPDIHMKMMRKYTDAPDWWYVALLLSSVALGLGTILGYATQLPWWTFFISIILSLAFVVPTGMVLAVSNILLSLNVISPFIAGFIIPGRPIGVMVFKVFSVITLGQAQVIATVWAVFVQIGVMNWTLGNIPEACSLTQASHFTCPNGRAFFSSSIVWGVIGPQRMFGSGSLYVNFNWFWLIGAALPVLLWIVVHKLRIDWARHLNAPILLGAMAWLPPATPLSFSSWAIVGLIFNYGIRKCYNDWWRKYNYITAAGLDAGLVIATIIVFFAITLPDVTIPQWWGNVGVYETLDASYSSILRRVTEGGEIRAGGVGIPTSKCQVIDAPSREPSCGVRRIFLAGTTMSTDDGDWREHLSVLLADQPLTLYNPLRLDWDSSWREDMSCEPYREQVEWELDMQEVSDVVVIYFHPASKAPISLLELGLCARTGKAIVVCPEGYWKRGNVQIVCKRYGVEMVGDVNALKDAIVKRMPGGAGSSSS</sequence>
<reference evidence="11 12" key="1">
    <citation type="submission" date="2019-12" db="EMBL/GenBank/DDBJ databases">
        <title>Draft genome sequence of the ascomycete Xylaria multiplex DSM 110363.</title>
        <authorList>
            <person name="Buettner E."/>
            <person name="Kellner H."/>
        </authorList>
    </citation>
    <scope>NUCLEOTIDE SEQUENCE [LARGE SCALE GENOMIC DNA]</scope>
    <source>
        <strain evidence="11 12">DSM 110363</strain>
    </source>
</reference>
<evidence type="ECO:0000256" key="1">
    <source>
        <dbReference type="ARBA" id="ARBA00004141"/>
    </source>
</evidence>
<evidence type="ECO:0000256" key="2">
    <source>
        <dbReference type="ARBA" id="ARBA00008807"/>
    </source>
</evidence>
<keyword evidence="7 10" id="KW-1133">Transmembrane helix</keyword>
<dbReference type="GO" id="GO:0016020">
    <property type="term" value="C:membrane"/>
    <property type="evidence" value="ECO:0007669"/>
    <property type="project" value="UniProtKB-SubCell"/>
</dbReference>
<evidence type="ECO:0000313" key="12">
    <source>
        <dbReference type="Proteomes" id="UP000481858"/>
    </source>
</evidence>
<evidence type="ECO:0000256" key="6">
    <source>
        <dbReference type="ARBA" id="ARBA00022927"/>
    </source>
</evidence>
<dbReference type="InterPro" id="IPR039470">
    <property type="entry name" value="Nuc_deoxyri_tr2"/>
</dbReference>
<feature type="transmembrane region" description="Helical" evidence="10">
    <location>
        <begin position="515"/>
        <end position="542"/>
    </location>
</feature>
<feature type="transmembrane region" description="Helical" evidence="10">
    <location>
        <begin position="488"/>
        <end position="509"/>
    </location>
</feature>
<keyword evidence="12" id="KW-1185">Reference proteome</keyword>
<feature type="transmembrane region" description="Helical" evidence="10">
    <location>
        <begin position="179"/>
        <end position="199"/>
    </location>
</feature>
<dbReference type="FunCoup" id="A0A7C8IGP2">
    <property type="interactions" value="85"/>
</dbReference>